<reference evidence="1" key="3">
    <citation type="submission" date="2025-09" db="UniProtKB">
        <authorList>
            <consortium name="Ensembl"/>
        </authorList>
    </citation>
    <scope>IDENTIFICATION</scope>
</reference>
<evidence type="ECO:0000313" key="1">
    <source>
        <dbReference type="Ensembl" id="ENSPANP00000053101.1"/>
    </source>
</evidence>
<keyword evidence="2" id="KW-1185">Reference proteome</keyword>
<organism evidence="1 2">
    <name type="scientific">Papio anubis</name>
    <name type="common">Olive baboon</name>
    <dbReference type="NCBI Taxonomy" id="9555"/>
    <lineage>
        <taxon>Eukaryota</taxon>
        <taxon>Metazoa</taxon>
        <taxon>Chordata</taxon>
        <taxon>Craniata</taxon>
        <taxon>Vertebrata</taxon>
        <taxon>Euteleostomi</taxon>
        <taxon>Mammalia</taxon>
        <taxon>Eutheria</taxon>
        <taxon>Euarchontoglires</taxon>
        <taxon>Primates</taxon>
        <taxon>Haplorrhini</taxon>
        <taxon>Catarrhini</taxon>
        <taxon>Cercopithecidae</taxon>
        <taxon>Cercopithecinae</taxon>
        <taxon>Papio</taxon>
    </lineage>
</organism>
<reference evidence="1 2" key="1">
    <citation type="submission" date="2012-03" db="EMBL/GenBank/DDBJ databases">
        <title>Whole Genome Assembly of Papio anubis.</title>
        <authorList>
            <person name="Liu Y.L."/>
            <person name="Abraham K.A."/>
            <person name="Akbar H.A."/>
            <person name="Ali S.A."/>
            <person name="Anosike U.A."/>
            <person name="Aqrawi P.A."/>
            <person name="Arias F.A."/>
            <person name="Attaway T.A."/>
            <person name="Awwad R.A."/>
            <person name="Babu C.B."/>
            <person name="Bandaranaike D.B."/>
            <person name="Battles P.B."/>
            <person name="Bell A.B."/>
            <person name="Beltran B.B."/>
            <person name="Berhane-Mersha D.B."/>
            <person name="Bess C.B."/>
            <person name="Bickham C.B."/>
            <person name="Bolden T.B."/>
            <person name="Carter K.C."/>
            <person name="Chau D.C."/>
            <person name="Chavez A.C."/>
            <person name="Clerc-Blankenburg K.C."/>
            <person name="Coyle M.C."/>
            <person name="Dao M.D."/>
            <person name="Davila M.L.D."/>
            <person name="Davy-Carroll L.D."/>
            <person name="Denson S.D."/>
            <person name="Dinh H.D."/>
            <person name="Fernandez S.F."/>
            <person name="Fernando P.F."/>
            <person name="Forbes L.F."/>
            <person name="Francis C.F."/>
            <person name="Francisco L.F."/>
            <person name="Fu Q.F."/>
            <person name="Garcia-Iii R.G."/>
            <person name="Garrett T.G."/>
            <person name="Gross S.G."/>
            <person name="Gubbala S.G."/>
            <person name="Hirani K.H."/>
            <person name="Hogues M.H."/>
            <person name="Hollins B.H."/>
            <person name="Jackson L.J."/>
            <person name="Javaid M.J."/>
            <person name="Jhangiani S.J."/>
            <person name="Johnson A.J."/>
            <person name="Johnson B.J."/>
            <person name="Jones J.J."/>
            <person name="Joshi V.J."/>
            <person name="Kalu J.K."/>
            <person name="Khan N.K."/>
            <person name="Korchina V.K."/>
            <person name="Kovar C.K."/>
            <person name="Lago L.L."/>
            <person name="Lara F.L."/>
            <person name="Le T.-K.L."/>
            <person name="Lee S.L."/>
            <person name="Legall-Iii F.L."/>
            <person name="Lemon S.L."/>
            <person name="Liu J.L."/>
            <person name="Liu Y.-S.L."/>
            <person name="Liyanage D.L."/>
            <person name="Lopez J.L."/>
            <person name="Lorensuhewa L.L."/>
            <person name="Mata R.M."/>
            <person name="Mathew T.M."/>
            <person name="Mercado C.M."/>
            <person name="Mercado I.M."/>
            <person name="Morales K.M."/>
            <person name="Morgan M.M."/>
            <person name="Munidasa M.M."/>
            <person name="Ngo D.N."/>
            <person name="Nguyen L.N."/>
            <person name="Nguyen T.N."/>
            <person name="Nguyen N.N."/>
            <person name="Obregon M.O."/>
            <person name="Okwuonu G.O."/>
            <person name="Ongeri F.O."/>
            <person name="Onwere C.O."/>
            <person name="Osifeso I.O."/>
            <person name="Parra A.P."/>
            <person name="Patil S.P."/>
            <person name="Perez A.P."/>
            <person name="Perez Y.P."/>
            <person name="Pham C.P."/>
            <person name="Pu L.-L.P."/>
            <person name="Puazo M.P."/>
            <person name="Quiroz J.Q."/>
            <person name="Rouhana J.R."/>
            <person name="Ruiz M.R."/>
            <person name="Ruiz S.-J.R."/>
            <person name="Saada N.S."/>
            <person name="Santibanez J.S."/>
            <person name="Scheel M.S."/>
            <person name="Schneider B.S."/>
            <person name="Simmons D.S."/>
            <person name="Sisson I.S."/>
            <person name="Tang L.-Y.T."/>
            <person name="Thornton R.T."/>
            <person name="Tisius J.T."/>
            <person name="Toledanes G.T."/>
            <person name="Trejos Z.T."/>
            <person name="Usmani K.U."/>
            <person name="Varghese R.V."/>
            <person name="Vattathil S.V."/>
            <person name="Vee V.V."/>
            <person name="Walker D.W."/>
            <person name="Weissenberger G.W."/>
            <person name="White C.W."/>
            <person name="Williams A.W."/>
            <person name="Woodworth J.W."/>
            <person name="Wright R.W."/>
            <person name="Zhu Y.Z."/>
            <person name="Han Y.H."/>
            <person name="Newsham I.N."/>
            <person name="Nazareth L.N."/>
            <person name="Worley K.W."/>
            <person name="Muzny D.M."/>
            <person name="Rogers J.R."/>
            <person name="Gibbs R.G."/>
        </authorList>
    </citation>
    <scope>NUCLEOTIDE SEQUENCE [LARGE SCALE GENOMIC DNA]</scope>
</reference>
<proteinExistence type="predicted"/>
<name>A0A8I5R0K2_PAPAN</name>
<dbReference type="PANTHER" id="PTHR46254:SF3">
    <property type="entry name" value="SECRETED PROTEIN"/>
    <property type="match status" value="1"/>
</dbReference>
<dbReference type="Proteomes" id="UP000028761">
    <property type="component" value="Chromosome 4"/>
</dbReference>
<protein>
    <submittedName>
        <fullName evidence="1">Uncharacterized protein</fullName>
    </submittedName>
</protein>
<dbReference type="Ensembl" id="ENSPANT00000080550.1">
    <property type="protein sequence ID" value="ENSPANP00000053101.1"/>
    <property type="gene ID" value="ENSPANG00000036975.1"/>
</dbReference>
<evidence type="ECO:0000313" key="2">
    <source>
        <dbReference type="Proteomes" id="UP000028761"/>
    </source>
</evidence>
<dbReference type="AlphaFoldDB" id="A0A8I5R0K2"/>
<dbReference type="OMA" id="ISGMSHH"/>
<dbReference type="GeneTree" id="ENSGT00940000161627"/>
<accession>A0A8I5R0K2</accession>
<reference evidence="1" key="2">
    <citation type="submission" date="2025-08" db="UniProtKB">
        <authorList>
            <consortium name="Ensembl"/>
        </authorList>
    </citation>
    <scope>IDENTIFICATION</scope>
</reference>
<dbReference type="PRINTS" id="PR02045">
    <property type="entry name" value="F138DOMAIN"/>
</dbReference>
<dbReference type="PANTHER" id="PTHR46254">
    <property type="entry name" value="PROTEIN GVQW1-RELATED"/>
    <property type="match status" value="1"/>
</dbReference>
<sequence>NLFEAEYSFVNQAGAQWCNLSSLQPPPPGFKRFSCLRLLSSWDYRCEPPCPANFAFLVEMGFIYVGQAGLELLTSGDPPASASQSDGTTGMSHHARPTLFFIFYFFIF</sequence>